<comment type="caution">
    <text evidence="1">The sequence shown here is derived from an EMBL/GenBank/DDBJ whole genome shotgun (WGS) entry which is preliminary data.</text>
</comment>
<name>A0A915YP35_9GLOM</name>
<protein>
    <submittedName>
        <fullName evidence="1">Uncharacterized protein</fullName>
    </submittedName>
</protein>
<dbReference type="EMBL" id="CAGKOT010000001">
    <property type="protein sequence ID" value="CAB5297263.1"/>
    <property type="molecule type" value="Genomic_DNA"/>
</dbReference>
<dbReference type="Proteomes" id="UP000684084">
    <property type="component" value="Unassembled WGS sequence"/>
</dbReference>
<dbReference type="AlphaFoldDB" id="A0A915YP35"/>
<dbReference type="OrthoDB" id="10431082at2759"/>
<evidence type="ECO:0000313" key="2">
    <source>
        <dbReference type="Proteomes" id="UP000684084"/>
    </source>
</evidence>
<reference evidence="1" key="1">
    <citation type="submission" date="2020-05" db="EMBL/GenBank/DDBJ databases">
        <authorList>
            <person name="Rincon C."/>
            <person name="Sanders R I."/>
            <person name="Robbins C."/>
            <person name="Chaturvedi A."/>
        </authorList>
    </citation>
    <scope>NUCLEOTIDE SEQUENCE</scope>
    <source>
        <strain evidence="1">CHB12</strain>
    </source>
</reference>
<sequence length="76" mass="9275">MEKDENMDIFCYRYDRSKLLTLKKRYWFKPYRNITTHYTDSTLHRVFTVPYCTSLRIPPCKVSTVSMKHETSILLY</sequence>
<evidence type="ECO:0000313" key="1">
    <source>
        <dbReference type="EMBL" id="CAB5297263.1"/>
    </source>
</evidence>
<organism evidence="1 2">
    <name type="scientific">Rhizophagus irregularis</name>
    <dbReference type="NCBI Taxonomy" id="588596"/>
    <lineage>
        <taxon>Eukaryota</taxon>
        <taxon>Fungi</taxon>
        <taxon>Fungi incertae sedis</taxon>
        <taxon>Mucoromycota</taxon>
        <taxon>Glomeromycotina</taxon>
        <taxon>Glomeromycetes</taxon>
        <taxon>Glomerales</taxon>
        <taxon>Glomeraceae</taxon>
        <taxon>Rhizophagus</taxon>
    </lineage>
</organism>
<accession>A0A915YP35</accession>
<gene>
    <name evidence="1" type="ORF">CHRIB12_LOCUS563</name>
</gene>
<proteinExistence type="predicted"/>